<evidence type="ECO:0000256" key="6">
    <source>
        <dbReference type="ARBA" id="ARBA00023012"/>
    </source>
</evidence>
<dbReference type="InterPro" id="IPR036097">
    <property type="entry name" value="HisK_dim/P_sf"/>
</dbReference>
<dbReference type="Gene3D" id="3.40.50.2300">
    <property type="match status" value="2"/>
</dbReference>
<dbReference type="SUPFAM" id="SSF47384">
    <property type="entry name" value="Homodimeric domain of signal transducing histidine kinase"/>
    <property type="match status" value="1"/>
</dbReference>
<keyword evidence="7" id="KW-0472">Membrane</keyword>
<evidence type="ECO:0000256" key="4">
    <source>
        <dbReference type="ARBA" id="ARBA00022679"/>
    </source>
</evidence>
<dbReference type="Pfam" id="PF00512">
    <property type="entry name" value="HisKA"/>
    <property type="match status" value="1"/>
</dbReference>
<evidence type="ECO:0000256" key="3">
    <source>
        <dbReference type="ARBA" id="ARBA00022553"/>
    </source>
</evidence>
<keyword evidence="5 9" id="KW-0418">Kinase</keyword>
<feature type="transmembrane region" description="Helical" evidence="7">
    <location>
        <begin position="357"/>
        <end position="376"/>
    </location>
</feature>
<evidence type="ECO:0000256" key="5">
    <source>
        <dbReference type="ARBA" id="ARBA00022777"/>
    </source>
</evidence>
<dbReference type="PROSITE" id="PS50109">
    <property type="entry name" value="HIS_KIN"/>
    <property type="match status" value="1"/>
</dbReference>
<dbReference type="InterPro" id="IPR004358">
    <property type="entry name" value="Sig_transdc_His_kin-like_C"/>
</dbReference>
<comment type="caution">
    <text evidence="9">The sequence shown here is derived from an EMBL/GenBank/DDBJ whole genome shotgun (WGS) entry which is preliminary data.</text>
</comment>
<evidence type="ECO:0000256" key="7">
    <source>
        <dbReference type="SAM" id="Phobius"/>
    </source>
</evidence>
<keyword evidence="10" id="KW-1185">Reference proteome</keyword>
<proteinExistence type="predicted"/>
<evidence type="ECO:0000313" key="10">
    <source>
        <dbReference type="Proteomes" id="UP000609849"/>
    </source>
</evidence>
<name>A0ABR7JLU3_9FIRM</name>
<comment type="catalytic activity">
    <reaction evidence="1">
        <text>ATP + protein L-histidine = ADP + protein N-phospho-L-histidine.</text>
        <dbReference type="EC" id="2.7.13.3"/>
    </reaction>
</comment>
<dbReference type="PANTHER" id="PTHR43711:SF26">
    <property type="entry name" value="SENSOR HISTIDINE KINASE RCSC"/>
    <property type="match status" value="1"/>
</dbReference>
<gene>
    <name evidence="9" type="ORF">H8923_03905</name>
</gene>
<dbReference type="CDD" id="cd00082">
    <property type="entry name" value="HisKA"/>
    <property type="match status" value="1"/>
</dbReference>
<dbReference type="InterPro" id="IPR036890">
    <property type="entry name" value="HATPase_C_sf"/>
</dbReference>
<keyword evidence="4" id="KW-0808">Transferase</keyword>
<dbReference type="PANTHER" id="PTHR43711">
    <property type="entry name" value="TWO-COMPONENT HISTIDINE KINASE"/>
    <property type="match status" value="1"/>
</dbReference>
<dbReference type="SMART" id="SM00388">
    <property type="entry name" value="HisKA"/>
    <property type="match status" value="1"/>
</dbReference>
<dbReference type="GO" id="GO:0016301">
    <property type="term" value="F:kinase activity"/>
    <property type="evidence" value="ECO:0007669"/>
    <property type="project" value="UniProtKB-KW"/>
</dbReference>
<dbReference type="SMART" id="SM00387">
    <property type="entry name" value="HATPase_c"/>
    <property type="match status" value="1"/>
</dbReference>
<keyword evidence="7" id="KW-0812">Transmembrane</keyword>
<reference evidence="9 10" key="1">
    <citation type="submission" date="2020-08" db="EMBL/GenBank/DDBJ databases">
        <authorList>
            <person name="Liu C."/>
            <person name="Sun Q."/>
        </authorList>
    </citation>
    <scope>NUCLEOTIDE SEQUENCE [LARGE SCALE GENOMIC DNA]</scope>
    <source>
        <strain evidence="9 10">NSJ-18</strain>
    </source>
</reference>
<evidence type="ECO:0000313" key="9">
    <source>
        <dbReference type="EMBL" id="MBC5995892.1"/>
    </source>
</evidence>
<dbReference type="Proteomes" id="UP000609849">
    <property type="component" value="Unassembled WGS sequence"/>
</dbReference>
<keyword evidence="7" id="KW-1133">Transmembrane helix</keyword>
<dbReference type="Gene3D" id="3.30.565.10">
    <property type="entry name" value="Histidine kinase-like ATPase, C-terminal domain"/>
    <property type="match status" value="1"/>
</dbReference>
<dbReference type="EMBL" id="JACRWE010000002">
    <property type="protein sequence ID" value="MBC5995892.1"/>
    <property type="molecule type" value="Genomic_DNA"/>
</dbReference>
<dbReference type="InterPro" id="IPR050736">
    <property type="entry name" value="Sensor_HK_Regulatory"/>
</dbReference>
<feature type="domain" description="Histidine kinase" evidence="8">
    <location>
        <begin position="408"/>
        <end position="630"/>
    </location>
</feature>
<evidence type="ECO:0000256" key="1">
    <source>
        <dbReference type="ARBA" id="ARBA00000085"/>
    </source>
</evidence>
<dbReference type="Pfam" id="PF02518">
    <property type="entry name" value="HATPase_c"/>
    <property type="match status" value="1"/>
</dbReference>
<sequence length="656" mass="74974">MKKINNKLLKILLPIIFIIFNTIYSNAEEKKKILYISSGSPTYTSTQEQMYGFDELLRNDYEIYYEYMNTFKYPEKELEDSFYSLLSYKLKVYPEFDAVVFVDDVASSFALRHTELFGDSKLFLSSVFDDKIIEDAKNKNIECIIREFKPISSNVEIITEIYKNSKNKKRLTLITGPEDIYMNEINEFYSLQGKYPKLKFENKTVDFKSEEELKEVFSKFSKREDIVLFYSPNSSTGSKTVKDTDTTLGSVRQILNAIEGATEAPIFTTVNLGIEYGMMGGYTIDFYKQGSITGEIVKNFLQGNKNYPPILEGEHTSTLIFNQRQLTNNLISKKQIPKDSEIFYESEEFFQTYKSEIILVLIILVILCFIIAFLISEKNIFKKANKKLRESKEIAEEANRAKSNFITNISHELRTPVNVISSSSQLIKRNLEIKEEIDKESLISNINMIEKNSYRLIRLINNIIDVTKSDAGFKKVNLQNVEVISLIENTVLSVIPLADSKNLNVILDTEIEELIMAIDIDKIERIMLNLLSNAIKFSFDKGTILTYISVEENNLIISVQDEGIGIKEESLSDIFNKFVQIDNGFTRLNEGSGLGLSLVKSFVKLHEGDIDVKSNEGKGTIFIIKLPIKVIDSPDVIYNAGIDNKNAIAELSDIYI</sequence>
<dbReference type="CDD" id="cd16922">
    <property type="entry name" value="HATPase_EvgS-ArcB-TorS-like"/>
    <property type="match status" value="1"/>
</dbReference>
<protein>
    <recommendedName>
        <fullName evidence="2">histidine kinase</fullName>
        <ecNumber evidence="2">2.7.13.3</ecNumber>
    </recommendedName>
</protein>
<evidence type="ECO:0000256" key="2">
    <source>
        <dbReference type="ARBA" id="ARBA00012438"/>
    </source>
</evidence>
<dbReference type="RefSeq" id="WP_172976674.1">
    <property type="nucleotide sequence ID" value="NZ_JACRWE010000002.1"/>
</dbReference>
<dbReference type="InterPro" id="IPR003594">
    <property type="entry name" value="HATPase_dom"/>
</dbReference>
<dbReference type="InterPro" id="IPR005467">
    <property type="entry name" value="His_kinase_dom"/>
</dbReference>
<dbReference type="EC" id="2.7.13.3" evidence="2"/>
<organism evidence="9 10">
    <name type="scientific">Romboutsia faecis</name>
    <dbReference type="NCBI Taxonomy" id="2764597"/>
    <lineage>
        <taxon>Bacteria</taxon>
        <taxon>Bacillati</taxon>
        <taxon>Bacillota</taxon>
        <taxon>Clostridia</taxon>
        <taxon>Peptostreptococcales</taxon>
        <taxon>Peptostreptococcaceae</taxon>
        <taxon>Romboutsia</taxon>
    </lineage>
</organism>
<keyword evidence="3" id="KW-0597">Phosphoprotein</keyword>
<keyword evidence="6" id="KW-0902">Two-component regulatory system</keyword>
<dbReference type="InterPro" id="IPR003661">
    <property type="entry name" value="HisK_dim/P_dom"/>
</dbReference>
<dbReference type="PRINTS" id="PR00344">
    <property type="entry name" value="BCTRLSENSOR"/>
</dbReference>
<dbReference type="SUPFAM" id="SSF55874">
    <property type="entry name" value="ATPase domain of HSP90 chaperone/DNA topoisomerase II/histidine kinase"/>
    <property type="match status" value="1"/>
</dbReference>
<evidence type="ECO:0000259" key="8">
    <source>
        <dbReference type="PROSITE" id="PS50109"/>
    </source>
</evidence>
<accession>A0ABR7JLU3</accession>
<dbReference type="Gene3D" id="1.10.287.130">
    <property type="match status" value="1"/>
</dbReference>